<evidence type="ECO:0008006" key="3">
    <source>
        <dbReference type="Google" id="ProtNLM"/>
    </source>
</evidence>
<protein>
    <recommendedName>
        <fullName evidence="3">Bacteriocin</fullName>
    </recommendedName>
</protein>
<keyword evidence="2" id="KW-1185">Reference proteome</keyword>
<accession>A0ABS1FYY5</accession>
<dbReference type="RefSeq" id="WP_200247938.1">
    <property type="nucleotide sequence ID" value="NZ_JAENHK010000010.1"/>
</dbReference>
<dbReference type="Proteomes" id="UP000628669">
    <property type="component" value="Unassembled WGS sequence"/>
</dbReference>
<reference evidence="2" key="1">
    <citation type="submission" date="2021-01" db="EMBL/GenBank/DDBJ databases">
        <title>Genome public.</title>
        <authorList>
            <person name="Liu C."/>
            <person name="Sun Q."/>
        </authorList>
    </citation>
    <scope>NUCLEOTIDE SEQUENCE [LARGE SCALE GENOMIC DNA]</scope>
    <source>
        <strain evidence="2">YIM B02567</strain>
    </source>
</reference>
<organism evidence="1 2">
    <name type="scientific">Chryseobacterium paridis</name>
    <dbReference type="NCBI Taxonomy" id="2800328"/>
    <lineage>
        <taxon>Bacteria</taxon>
        <taxon>Pseudomonadati</taxon>
        <taxon>Bacteroidota</taxon>
        <taxon>Flavobacteriia</taxon>
        <taxon>Flavobacteriales</taxon>
        <taxon>Weeksellaceae</taxon>
        <taxon>Chryseobacterium group</taxon>
        <taxon>Chryseobacterium</taxon>
    </lineage>
</organism>
<dbReference type="EMBL" id="JAENHK010000010">
    <property type="protein sequence ID" value="MBK1897614.1"/>
    <property type="molecule type" value="Genomic_DNA"/>
</dbReference>
<gene>
    <name evidence="1" type="ORF">JHL15_17745</name>
</gene>
<name>A0ABS1FYY5_9FLAO</name>
<evidence type="ECO:0000313" key="2">
    <source>
        <dbReference type="Proteomes" id="UP000628669"/>
    </source>
</evidence>
<sequence>MKNLMKLTRKNLVLISGGDTAYAFCLDGVCPPAGPGYNTYCDGDKCYKTPKTGGGNPGGGCHEPKRFCQEWETGCGCVYFN</sequence>
<proteinExistence type="predicted"/>
<evidence type="ECO:0000313" key="1">
    <source>
        <dbReference type="EMBL" id="MBK1897614.1"/>
    </source>
</evidence>
<comment type="caution">
    <text evidence="1">The sequence shown here is derived from an EMBL/GenBank/DDBJ whole genome shotgun (WGS) entry which is preliminary data.</text>
</comment>